<evidence type="ECO:0000256" key="6">
    <source>
        <dbReference type="SAM" id="Phobius"/>
    </source>
</evidence>
<keyword evidence="4 6" id="KW-1133">Transmembrane helix</keyword>
<comment type="caution">
    <text evidence="7">The sequence shown here is derived from an EMBL/GenBank/DDBJ whole genome shotgun (WGS) entry which is preliminary data.</text>
</comment>
<dbReference type="EMBL" id="JBIGIA010000010">
    <property type="protein sequence ID" value="MFG6458040.1"/>
    <property type="molecule type" value="Genomic_DNA"/>
</dbReference>
<feature type="transmembrane region" description="Helical" evidence="6">
    <location>
        <begin position="34"/>
        <end position="59"/>
    </location>
</feature>
<evidence type="ECO:0000313" key="7">
    <source>
        <dbReference type="EMBL" id="MFG6458040.1"/>
    </source>
</evidence>
<keyword evidence="5 6" id="KW-0472">Membrane</keyword>
<evidence type="ECO:0000313" key="8">
    <source>
        <dbReference type="Proteomes" id="UP001606305"/>
    </source>
</evidence>
<gene>
    <name evidence="7" type="ORF">ACG00X_14465</name>
</gene>
<dbReference type="InterPro" id="IPR017039">
    <property type="entry name" value="Virul_fac_BrkB"/>
</dbReference>
<feature type="transmembrane region" description="Helical" evidence="6">
    <location>
        <begin position="253"/>
        <end position="278"/>
    </location>
</feature>
<evidence type="ECO:0000256" key="2">
    <source>
        <dbReference type="ARBA" id="ARBA00022475"/>
    </source>
</evidence>
<dbReference type="Pfam" id="PF03631">
    <property type="entry name" value="Virul_fac_BrkB"/>
    <property type="match status" value="1"/>
</dbReference>
<keyword evidence="3 6" id="KW-0812">Transmembrane</keyword>
<keyword evidence="2" id="KW-1003">Cell membrane</keyword>
<proteinExistence type="predicted"/>
<name>A0ABW7G823_9BURK</name>
<dbReference type="PIRSF" id="PIRSF035875">
    <property type="entry name" value="RNase_BN"/>
    <property type="match status" value="1"/>
</dbReference>
<dbReference type="PANTHER" id="PTHR30213">
    <property type="entry name" value="INNER MEMBRANE PROTEIN YHJD"/>
    <property type="match status" value="1"/>
</dbReference>
<dbReference type="Proteomes" id="UP001606305">
    <property type="component" value="Unassembled WGS sequence"/>
</dbReference>
<feature type="transmembrane region" description="Helical" evidence="6">
    <location>
        <begin position="181"/>
        <end position="206"/>
    </location>
</feature>
<comment type="subcellular location">
    <subcellularLocation>
        <location evidence="1">Cell membrane</location>
        <topology evidence="1">Multi-pass membrane protein</topology>
    </subcellularLocation>
</comment>
<evidence type="ECO:0000256" key="3">
    <source>
        <dbReference type="ARBA" id="ARBA00022692"/>
    </source>
</evidence>
<reference evidence="7 8" key="1">
    <citation type="submission" date="2024-09" db="EMBL/GenBank/DDBJ databases">
        <title>Novel species of the genus Pelomonas and Roseateles isolated from streams.</title>
        <authorList>
            <person name="Lu H."/>
        </authorList>
    </citation>
    <scope>NUCLEOTIDE SEQUENCE [LARGE SCALE GENOMIC DNA]</scope>
    <source>
        <strain evidence="7 8">BYS96W</strain>
    </source>
</reference>
<feature type="transmembrane region" description="Helical" evidence="6">
    <location>
        <begin position="96"/>
        <end position="119"/>
    </location>
</feature>
<accession>A0ABW7G823</accession>
<dbReference type="RefSeq" id="WP_394488894.1">
    <property type="nucleotide sequence ID" value="NZ_JBIGIA010000010.1"/>
</dbReference>
<keyword evidence="8" id="KW-1185">Reference proteome</keyword>
<evidence type="ECO:0000256" key="4">
    <source>
        <dbReference type="ARBA" id="ARBA00022989"/>
    </source>
</evidence>
<dbReference type="PANTHER" id="PTHR30213:SF1">
    <property type="entry name" value="INNER MEMBRANE PROTEIN YHJD"/>
    <property type="match status" value="1"/>
</dbReference>
<evidence type="ECO:0000256" key="1">
    <source>
        <dbReference type="ARBA" id="ARBA00004651"/>
    </source>
</evidence>
<sequence>MTGSLFASTLAPLGRVLRLTVDGFLDDRGPRMGAALAYYTLFSLAPLLLIVVSVAGLVWGGDAVRGELFAQLAGLLGGAAASTIEQMLRSVAWPVGGWLSTGIGLALMLVGATTVFAELQDALDTIWRAPARPLQGWWAWLRARLLSFGLILGLSFLLLVSLLLGALMAAAETWWRPWFGAWLYVAGVANMLISQGLVVAVFALIFKWMPRARIAWRDVLLGALVTAGLFELGRGAIGLYLRSSGVASGFGAAASVVALLVWVYFSAQILLLGAEFTWAYARVLGSRREASRLSAPAQPAT</sequence>
<organism evidence="7 8">
    <name type="scientific">Pelomonas nitida</name>
    <dbReference type="NCBI Taxonomy" id="3299027"/>
    <lineage>
        <taxon>Bacteria</taxon>
        <taxon>Pseudomonadati</taxon>
        <taxon>Pseudomonadota</taxon>
        <taxon>Betaproteobacteria</taxon>
        <taxon>Burkholderiales</taxon>
        <taxon>Sphaerotilaceae</taxon>
        <taxon>Roseateles</taxon>
    </lineage>
</organism>
<protein>
    <submittedName>
        <fullName evidence="7">YihY/virulence factor BrkB family protein</fullName>
    </submittedName>
</protein>
<evidence type="ECO:0000256" key="5">
    <source>
        <dbReference type="ARBA" id="ARBA00023136"/>
    </source>
</evidence>
<feature type="transmembrane region" description="Helical" evidence="6">
    <location>
        <begin position="218"/>
        <end position="241"/>
    </location>
</feature>
<feature type="transmembrane region" description="Helical" evidence="6">
    <location>
        <begin position="145"/>
        <end position="169"/>
    </location>
</feature>